<dbReference type="InterPro" id="IPR001611">
    <property type="entry name" value="Leu-rich_rpt"/>
</dbReference>
<organism evidence="4 5">
    <name type="scientific">Camelina sativa</name>
    <name type="common">False flax</name>
    <name type="synonym">Myagrum sativum</name>
    <dbReference type="NCBI Taxonomy" id="90675"/>
    <lineage>
        <taxon>Eukaryota</taxon>
        <taxon>Viridiplantae</taxon>
        <taxon>Streptophyta</taxon>
        <taxon>Embryophyta</taxon>
        <taxon>Tracheophyta</taxon>
        <taxon>Spermatophyta</taxon>
        <taxon>Magnoliopsida</taxon>
        <taxon>eudicotyledons</taxon>
        <taxon>Gunneridae</taxon>
        <taxon>Pentapetalae</taxon>
        <taxon>rosids</taxon>
        <taxon>malvids</taxon>
        <taxon>Brassicales</taxon>
        <taxon>Brassicaceae</taxon>
        <taxon>Camelineae</taxon>
        <taxon>Camelina</taxon>
    </lineage>
</organism>
<reference evidence="4" key="1">
    <citation type="journal article" date="2014" name="Nat. Commun.">
        <title>The emerging biofuel crop Camelina sativa retains a highly undifferentiated hexaploid genome structure.</title>
        <authorList>
            <person name="Kagale S."/>
            <person name="Koh C."/>
            <person name="Nixon J."/>
            <person name="Bollina V."/>
            <person name="Clarke W.E."/>
            <person name="Tuteja R."/>
            <person name="Spillane C."/>
            <person name="Robinson S.J."/>
            <person name="Links M.G."/>
            <person name="Clarke C."/>
            <person name="Higgins E.E."/>
            <person name="Huebert T."/>
            <person name="Sharpe A.G."/>
            <person name="Parkin I.A."/>
        </authorList>
    </citation>
    <scope>NUCLEOTIDE SEQUENCE [LARGE SCALE GENOMIC DNA]</scope>
    <source>
        <strain evidence="4">cv. DH55</strain>
    </source>
</reference>
<proteinExistence type="predicted"/>
<name>A0ABM0T037_CAMSA</name>
<evidence type="ECO:0000313" key="5">
    <source>
        <dbReference type="RefSeq" id="XP_010418680.1"/>
    </source>
</evidence>
<dbReference type="GeneID" id="104704261"/>
<dbReference type="Proteomes" id="UP000694864">
    <property type="component" value="Chromosome 7"/>
</dbReference>
<dbReference type="InterPro" id="IPR003591">
    <property type="entry name" value="Leu-rich_rpt_typical-subtyp"/>
</dbReference>
<dbReference type="SMART" id="SM00369">
    <property type="entry name" value="LRR_TYP"/>
    <property type="match status" value="7"/>
</dbReference>
<dbReference type="InterPro" id="IPR032675">
    <property type="entry name" value="LRR_dom_sf"/>
</dbReference>
<feature type="chain" id="PRO_5046139241" evidence="3">
    <location>
        <begin position="25"/>
        <end position="637"/>
    </location>
</feature>
<evidence type="ECO:0000256" key="1">
    <source>
        <dbReference type="ARBA" id="ARBA00022614"/>
    </source>
</evidence>
<dbReference type="RefSeq" id="XP_010418680.1">
    <property type="nucleotide sequence ID" value="XM_010420378.1"/>
</dbReference>
<keyword evidence="2" id="KW-0677">Repeat</keyword>
<sequence length="637" mass="70750">MSALHLRFLFLSLLLLCCVSPSSFLSIPSRFTDPIVGLAACRPYQIKAFTQFKNEFDTRHCNHSDDFNGVWCDNSTGAVTKLQLRDCLNGTLKPNSSLFGFHQLRYLDLSQNHFTSASIPSEFGNLNKLEVLSLSSNGFLGQVPSSFSNLSMLSSLDLYQNELSGSFPLVRNLSKLTGLDLSNNHFSGILNPNSSLFGLHHLRYLDLCFNNFSSSLSSEFGNLNKLEVFVLSSNSFFGQVPPTFSNLTLLRHLWLDQNMLTGSFPLVQNLTELFILALFHNHFSGTIPSSLLTMPSLTMLTLNENHLTGSFEFPNSSSSSKLVSLELANNHFEEQILKPISKLITLEYLDLSFLNTSYPIDLSLFSPLKSLASLVLSGNKISQASLSSGSNIMLTVKYLTLEHCGINKFPNILRTLEKLELINLNNNRIKGKIPEWLWRLPRLSAVFSVNNSLNGFEGSAEILLNSAVRTLDLELNSFEGPLPNPPLSINILSVAHNNFTGKVPLSICNRSSLDVLFLSYNNFSGPIPQCLSNLTIACLRKNSLEGSIPDAFYVGTSLLTLDVGFNRITGKLPRSLHNCSSLRFLSVDNNGIKTRFLFGSRVYQICVSLPFVQTNSTVLYLLLIKVHSDFLSCGYLR</sequence>
<dbReference type="Gene3D" id="3.80.10.10">
    <property type="entry name" value="Ribonuclease Inhibitor"/>
    <property type="match status" value="4"/>
</dbReference>
<dbReference type="SUPFAM" id="SSF52058">
    <property type="entry name" value="L domain-like"/>
    <property type="match status" value="2"/>
</dbReference>
<keyword evidence="1" id="KW-0433">Leucine-rich repeat</keyword>
<feature type="signal peptide" evidence="3">
    <location>
        <begin position="1"/>
        <end position="24"/>
    </location>
</feature>
<gene>
    <name evidence="5" type="primary">LOC104704261</name>
</gene>
<dbReference type="PANTHER" id="PTHR48057:SF29">
    <property type="entry name" value="OS02G0609900 PROTEIN"/>
    <property type="match status" value="1"/>
</dbReference>
<dbReference type="Pfam" id="PF00560">
    <property type="entry name" value="LRR_1"/>
    <property type="match status" value="8"/>
</dbReference>
<keyword evidence="3" id="KW-0732">Signal</keyword>
<reference evidence="5" key="2">
    <citation type="submission" date="2025-08" db="UniProtKB">
        <authorList>
            <consortium name="RefSeq"/>
        </authorList>
    </citation>
    <scope>IDENTIFICATION</scope>
    <source>
        <tissue evidence="5">Leaf</tissue>
    </source>
</reference>
<keyword evidence="4" id="KW-1185">Reference proteome</keyword>
<evidence type="ECO:0000313" key="4">
    <source>
        <dbReference type="Proteomes" id="UP000694864"/>
    </source>
</evidence>
<dbReference type="PANTHER" id="PTHR48057">
    <property type="entry name" value="LEUCINE-RICH REPEAT SERINE/THREONINE-PROTEIN KINASE 1"/>
    <property type="match status" value="1"/>
</dbReference>
<dbReference type="InterPro" id="IPR052595">
    <property type="entry name" value="LRRC69/RLP"/>
</dbReference>
<evidence type="ECO:0000256" key="2">
    <source>
        <dbReference type="ARBA" id="ARBA00022737"/>
    </source>
</evidence>
<accession>A0ABM0T037</accession>
<evidence type="ECO:0000256" key="3">
    <source>
        <dbReference type="SAM" id="SignalP"/>
    </source>
</evidence>
<protein>
    <submittedName>
        <fullName evidence="5">LRR receptor-like serine/threonine-protein kinase FLS2</fullName>
    </submittedName>
</protein>